<organism evidence="2 3">
    <name type="scientific">Shewanella electrodiphila</name>
    <dbReference type="NCBI Taxonomy" id="934143"/>
    <lineage>
        <taxon>Bacteria</taxon>
        <taxon>Pseudomonadati</taxon>
        <taxon>Pseudomonadota</taxon>
        <taxon>Gammaproteobacteria</taxon>
        <taxon>Alteromonadales</taxon>
        <taxon>Shewanellaceae</taxon>
        <taxon>Shewanella</taxon>
    </lineage>
</organism>
<accession>A0ABT0KRH0</accession>
<keyword evidence="3" id="KW-1185">Reference proteome</keyword>
<evidence type="ECO:0000313" key="3">
    <source>
        <dbReference type="Proteomes" id="UP001202134"/>
    </source>
</evidence>
<keyword evidence="1" id="KW-0732">Signal</keyword>
<dbReference type="EMBL" id="JAKIKU010000007">
    <property type="protein sequence ID" value="MCL1046452.1"/>
    <property type="molecule type" value="Genomic_DNA"/>
</dbReference>
<name>A0ABT0KRH0_9GAMM</name>
<comment type="caution">
    <text evidence="2">The sequence shown here is derived from an EMBL/GenBank/DDBJ whole genome shotgun (WGS) entry which is preliminary data.</text>
</comment>
<feature type="signal peptide" evidence="1">
    <location>
        <begin position="1"/>
        <end position="28"/>
    </location>
</feature>
<protein>
    <recommendedName>
        <fullName evidence="4">DUF3108 domain-containing protein</fullName>
    </recommendedName>
</protein>
<reference evidence="2 3" key="1">
    <citation type="submission" date="2022-01" db="EMBL/GenBank/DDBJ databases">
        <title>Whole genome-based taxonomy of the Shewanellaceae.</title>
        <authorList>
            <person name="Martin-Rodriguez A.J."/>
        </authorList>
    </citation>
    <scope>NUCLEOTIDE SEQUENCE [LARGE SCALE GENOMIC DNA]</scope>
    <source>
        <strain evidence="2 3">DSM 24955</strain>
    </source>
</reference>
<gene>
    <name evidence="2" type="ORF">L2737_14130</name>
</gene>
<proteinExistence type="predicted"/>
<sequence length="267" mass="30586">MILPIDFFPLKRLLAIVLMLSFSQQVIAALEENQSVESQSIENQLVEHQPTKKQCTRHANYDIYLSGIHTGTMKRAENWQGKSAVVTSTSKASILGIGTQYDQRAELSWSDTTEEWITERFHQLVTGFRARDMKVSLSKDGLESEVDIDGDIDRYKSAHIPLRDVDTLAIQMRQLLMQGRSQFALVRQASDDIEPYQLYVKPTIKATIEPWGEMKLIPVEQSGAEEVTYYFAPDMDYQLVRARYHGFILQGVIELNEYNSTCERLTQ</sequence>
<evidence type="ECO:0000313" key="2">
    <source>
        <dbReference type="EMBL" id="MCL1046452.1"/>
    </source>
</evidence>
<dbReference type="Proteomes" id="UP001202134">
    <property type="component" value="Unassembled WGS sequence"/>
</dbReference>
<evidence type="ECO:0000256" key="1">
    <source>
        <dbReference type="SAM" id="SignalP"/>
    </source>
</evidence>
<feature type="chain" id="PRO_5046309769" description="DUF3108 domain-containing protein" evidence="1">
    <location>
        <begin position="29"/>
        <end position="267"/>
    </location>
</feature>
<evidence type="ECO:0008006" key="4">
    <source>
        <dbReference type="Google" id="ProtNLM"/>
    </source>
</evidence>